<dbReference type="GO" id="GO:0045333">
    <property type="term" value="P:cellular respiration"/>
    <property type="evidence" value="ECO:0007669"/>
    <property type="project" value="InterPro"/>
</dbReference>
<dbReference type="EMBL" id="QYBC01000008">
    <property type="protein sequence ID" value="RYB05027.1"/>
    <property type="molecule type" value="Genomic_DNA"/>
</dbReference>
<reference evidence="3 4" key="1">
    <citation type="submission" date="2018-09" db="EMBL/GenBank/DDBJ databases">
        <authorList>
            <person name="Grouzdev D.S."/>
            <person name="Krutkina M.S."/>
        </authorList>
    </citation>
    <scope>NUCLEOTIDE SEQUENCE [LARGE SCALE GENOMIC DNA]</scope>
    <source>
        <strain evidence="3 4">RmlP001</strain>
    </source>
</reference>
<accession>A0A4Q2RDP6</accession>
<feature type="domain" description="Coenzyme Q-binding protein COQ10 START" evidence="2">
    <location>
        <begin position="10"/>
        <end position="145"/>
    </location>
</feature>
<evidence type="ECO:0000256" key="1">
    <source>
        <dbReference type="ARBA" id="ARBA00008918"/>
    </source>
</evidence>
<evidence type="ECO:0000259" key="2">
    <source>
        <dbReference type="Pfam" id="PF03364"/>
    </source>
</evidence>
<dbReference type="Gene3D" id="3.30.530.20">
    <property type="match status" value="1"/>
</dbReference>
<dbReference type="InterPro" id="IPR005031">
    <property type="entry name" value="COQ10_START"/>
</dbReference>
<dbReference type="GO" id="GO:0048039">
    <property type="term" value="F:ubiquinone binding"/>
    <property type="evidence" value="ECO:0007669"/>
    <property type="project" value="InterPro"/>
</dbReference>
<gene>
    <name evidence="3" type="ORF">D3272_11235</name>
</gene>
<organism evidence="3 4">
    <name type="scientific">Lichenibacterium ramalinae</name>
    <dbReference type="NCBI Taxonomy" id="2316527"/>
    <lineage>
        <taxon>Bacteria</taxon>
        <taxon>Pseudomonadati</taxon>
        <taxon>Pseudomonadota</taxon>
        <taxon>Alphaproteobacteria</taxon>
        <taxon>Hyphomicrobiales</taxon>
        <taxon>Lichenihabitantaceae</taxon>
        <taxon>Lichenibacterium</taxon>
    </lineage>
</organism>
<keyword evidence="4" id="KW-1185">Reference proteome</keyword>
<comment type="similarity">
    <text evidence="1">Belongs to the ribosome association toxin RatA family.</text>
</comment>
<proteinExistence type="inferred from homology"/>
<dbReference type="AlphaFoldDB" id="A0A4Q2RDP6"/>
<dbReference type="Pfam" id="PF03364">
    <property type="entry name" value="Polyketide_cyc"/>
    <property type="match status" value="1"/>
</dbReference>
<dbReference type="PANTHER" id="PTHR12901:SF10">
    <property type="entry name" value="COENZYME Q-BINDING PROTEIN COQ10, MITOCHONDRIAL"/>
    <property type="match status" value="1"/>
</dbReference>
<dbReference type="SUPFAM" id="SSF55961">
    <property type="entry name" value="Bet v1-like"/>
    <property type="match status" value="1"/>
</dbReference>
<dbReference type="InterPro" id="IPR023393">
    <property type="entry name" value="START-like_dom_sf"/>
</dbReference>
<dbReference type="CDD" id="cd07813">
    <property type="entry name" value="COQ10p_like"/>
    <property type="match status" value="1"/>
</dbReference>
<sequence length="153" mass="17463">MPSFRTIRNVSHPAERMFDLVADVEKYPGFLPLCQGLTVRRRSTLPDGREVLVADMRVGFKAIRESFTSRVTLDRPANIITAEYIDGPFRSLENRWTFRDRPPGDGSAGCTVEFFITYEFKSRMLGLLMGSMFEGAFSRFAEAFEQRADKVYG</sequence>
<evidence type="ECO:0000313" key="4">
    <source>
        <dbReference type="Proteomes" id="UP000289411"/>
    </source>
</evidence>
<dbReference type="Proteomes" id="UP000289411">
    <property type="component" value="Unassembled WGS sequence"/>
</dbReference>
<reference evidence="3 4" key="2">
    <citation type="submission" date="2019-02" db="EMBL/GenBank/DDBJ databases">
        <title>'Lichenibacterium ramalinii' gen. nov. sp. nov., 'Lichenibacterium minor' gen. nov. sp. nov.</title>
        <authorList>
            <person name="Pankratov T."/>
        </authorList>
    </citation>
    <scope>NUCLEOTIDE SEQUENCE [LARGE SCALE GENOMIC DNA]</scope>
    <source>
        <strain evidence="3 4">RmlP001</strain>
    </source>
</reference>
<dbReference type="PANTHER" id="PTHR12901">
    <property type="entry name" value="SPERM PROTEIN HOMOLOG"/>
    <property type="match status" value="1"/>
</dbReference>
<name>A0A4Q2RDP6_9HYPH</name>
<evidence type="ECO:0000313" key="3">
    <source>
        <dbReference type="EMBL" id="RYB05027.1"/>
    </source>
</evidence>
<dbReference type="RefSeq" id="WP_129219266.1">
    <property type="nucleotide sequence ID" value="NZ_QYBC01000008.1"/>
</dbReference>
<protein>
    <submittedName>
        <fullName evidence="3">Type II toxin-antitoxin system RatA family toxin</fullName>
    </submittedName>
</protein>
<comment type="caution">
    <text evidence="3">The sequence shown here is derived from an EMBL/GenBank/DDBJ whole genome shotgun (WGS) entry which is preliminary data.</text>
</comment>
<dbReference type="OrthoDB" id="9804759at2"/>
<dbReference type="InterPro" id="IPR044996">
    <property type="entry name" value="COQ10-like"/>
</dbReference>